<feature type="domain" description="Plastocyanin-like" evidence="14">
    <location>
        <begin position="439"/>
        <end position="554"/>
    </location>
</feature>
<comment type="catalytic activity">
    <reaction evidence="1">
        <text>4 hydroquinone + O2 = 4 benzosemiquinone + 2 H2O</text>
        <dbReference type="Rhea" id="RHEA:11276"/>
        <dbReference type="ChEBI" id="CHEBI:15377"/>
        <dbReference type="ChEBI" id="CHEBI:15379"/>
        <dbReference type="ChEBI" id="CHEBI:17594"/>
        <dbReference type="ChEBI" id="CHEBI:17977"/>
        <dbReference type="EC" id="1.10.3.2"/>
    </reaction>
</comment>
<comment type="similarity">
    <text evidence="3">Belongs to the multicopper oxidase family.</text>
</comment>
<evidence type="ECO:0000259" key="13">
    <source>
        <dbReference type="Pfam" id="PF07731"/>
    </source>
</evidence>
<dbReference type="STRING" id="1367422.A0A178ZQ12"/>
<dbReference type="GO" id="GO:0046274">
    <property type="term" value="P:lignin catabolic process"/>
    <property type="evidence" value="ECO:0007669"/>
    <property type="project" value="UniProtKB-KW"/>
</dbReference>
<keyword evidence="6" id="KW-0560">Oxidoreductase</keyword>
<keyword evidence="16" id="KW-1185">Reference proteome</keyword>
<dbReference type="InterPro" id="IPR045087">
    <property type="entry name" value="Cu-oxidase_fam"/>
</dbReference>
<evidence type="ECO:0000256" key="7">
    <source>
        <dbReference type="ARBA" id="ARBA00023008"/>
    </source>
</evidence>
<comment type="cofactor">
    <cofactor evidence="2">
        <name>Cu cation</name>
        <dbReference type="ChEBI" id="CHEBI:23378"/>
    </cofactor>
</comment>
<dbReference type="SUPFAM" id="SSF49503">
    <property type="entry name" value="Cupredoxins"/>
    <property type="match status" value="3"/>
</dbReference>
<feature type="domain" description="Plastocyanin-like" evidence="13">
    <location>
        <begin position="806"/>
        <end position="942"/>
    </location>
</feature>
<dbReference type="InterPro" id="IPR002355">
    <property type="entry name" value="Cu_oxidase_Cu_BS"/>
</dbReference>
<evidence type="ECO:0000256" key="1">
    <source>
        <dbReference type="ARBA" id="ARBA00000349"/>
    </source>
</evidence>
<dbReference type="OrthoDB" id="2121828at2759"/>
<dbReference type="Pfam" id="PF07732">
    <property type="entry name" value="Cu-oxidase_3"/>
    <property type="match status" value="1"/>
</dbReference>
<evidence type="ECO:0000259" key="14">
    <source>
        <dbReference type="Pfam" id="PF07732"/>
    </source>
</evidence>
<feature type="compositionally biased region" description="Low complexity" evidence="10">
    <location>
        <begin position="61"/>
        <end position="76"/>
    </location>
</feature>
<feature type="compositionally biased region" description="Basic and acidic residues" evidence="10">
    <location>
        <begin position="78"/>
        <end position="87"/>
    </location>
</feature>
<dbReference type="PROSITE" id="PS00080">
    <property type="entry name" value="MULTICOPPER_OXIDASE2"/>
    <property type="match status" value="1"/>
</dbReference>
<evidence type="ECO:0000256" key="5">
    <source>
        <dbReference type="ARBA" id="ARBA00022723"/>
    </source>
</evidence>
<keyword evidence="5" id="KW-0479">Metal-binding</keyword>
<proteinExistence type="inferred from homology"/>
<dbReference type="InterPro" id="IPR011706">
    <property type="entry name" value="Cu-oxidase_C"/>
</dbReference>
<dbReference type="InterPro" id="IPR033138">
    <property type="entry name" value="Cu_oxidase_CS"/>
</dbReference>
<dbReference type="EMBL" id="LVYI01000003">
    <property type="protein sequence ID" value="OAP61541.1"/>
    <property type="molecule type" value="Genomic_DNA"/>
</dbReference>
<evidence type="ECO:0000256" key="8">
    <source>
        <dbReference type="ARBA" id="ARBA00023180"/>
    </source>
</evidence>
<dbReference type="Pfam" id="PF00394">
    <property type="entry name" value="Cu-oxidase"/>
    <property type="match status" value="1"/>
</dbReference>
<dbReference type="GO" id="GO:0052716">
    <property type="term" value="F:hydroquinone:oxygen oxidoreductase activity"/>
    <property type="evidence" value="ECO:0007669"/>
    <property type="project" value="UniProtKB-EC"/>
</dbReference>
<gene>
    <name evidence="15" type="ORF">AYL99_03744</name>
</gene>
<dbReference type="Gene3D" id="2.60.40.420">
    <property type="entry name" value="Cupredoxins - blue copper proteins"/>
    <property type="match status" value="3"/>
</dbReference>
<dbReference type="EC" id="1.10.3.2" evidence="4"/>
<feature type="compositionally biased region" description="Low complexity" evidence="10">
    <location>
        <begin position="108"/>
        <end position="393"/>
    </location>
</feature>
<keyword evidence="7" id="KW-0186">Copper</keyword>
<accession>A0A178ZQ12</accession>
<evidence type="ECO:0000259" key="12">
    <source>
        <dbReference type="Pfam" id="PF00394"/>
    </source>
</evidence>
<evidence type="ECO:0000256" key="2">
    <source>
        <dbReference type="ARBA" id="ARBA00001935"/>
    </source>
</evidence>
<dbReference type="GO" id="GO:0005507">
    <property type="term" value="F:copper ion binding"/>
    <property type="evidence" value="ECO:0007669"/>
    <property type="project" value="InterPro"/>
</dbReference>
<evidence type="ECO:0000313" key="16">
    <source>
        <dbReference type="Proteomes" id="UP000078343"/>
    </source>
</evidence>
<dbReference type="InterPro" id="IPR008972">
    <property type="entry name" value="Cupredoxin"/>
</dbReference>
<feature type="domain" description="Plastocyanin-like" evidence="12">
    <location>
        <begin position="591"/>
        <end position="702"/>
    </location>
</feature>
<name>A0A178ZQ12_9EURO</name>
<reference evidence="15 16" key="1">
    <citation type="submission" date="2016-04" db="EMBL/GenBank/DDBJ databases">
        <title>Draft genome of Fonsecaea erecta CBS 125763.</title>
        <authorList>
            <person name="Weiss V.A."/>
            <person name="Vicente V.A."/>
            <person name="Raittz R.T."/>
            <person name="Moreno L.F."/>
            <person name="De Souza E.M."/>
            <person name="Pedrosa F.O."/>
            <person name="Steffens M.B."/>
            <person name="Faoro H."/>
            <person name="Tadra-Sfeir M.Z."/>
            <person name="Najafzadeh M.J."/>
            <person name="Felipe M.S."/>
            <person name="Teixeira M."/>
            <person name="Sun J."/>
            <person name="Xi L."/>
            <person name="Gomes R."/>
            <person name="De Azevedo C.M."/>
            <person name="Salgado C.G."/>
            <person name="Da Silva M.B."/>
            <person name="Nascimento M.F."/>
            <person name="Queiroz-Telles F."/>
            <person name="Attili D.S."/>
            <person name="Gorbushina A."/>
        </authorList>
    </citation>
    <scope>NUCLEOTIDE SEQUENCE [LARGE SCALE GENOMIC DNA]</scope>
    <source>
        <strain evidence="15 16">CBS 125763</strain>
    </source>
</reference>
<feature type="compositionally biased region" description="Polar residues" evidence="10">
    <location>
        <begin position="403"/>
        <end position="412"/>
    </location>
</feature>
<dbReference type="PROSITE" id="PS00079">
    <property type="entry name" value="MULTICOPPER_OXIDASE1"/>
    <property type="match status" value="1"/>
</dbReference>
<dbReference type="PANTHER" id="PTHR11709">
    <property type="entry name" value="MULTI-COPPER OXIDASE"/>
    <property type="match status" value="1"/>
</dbReference>
<dbReference type="InterPro" id="IPR011707">
    <property type="entry name" value="Cu-oxidase-like_N"/>
</dbReference>
<dbReference type="Proteomes" id="UP000078343">
    <property type="component" value="Unassembled WGS sequence"/>
</dbReference>
<protein>
    <recommendedName>
        <fullName evidence="4">laccase</fullName>
        <ecNumber evidence="4">1.10.3.2</ecNumber>
    </recommendedName>
</protein>
<dbReference type="CDD" id="cd13880">
    <property type="entry name" value="CuRO_2_MaLCC_like"/>
    <property type="match status" value="1"/>
</dbReference>
<feature type="signal peptide" evidence="11">
    <location>
        <begin position="1"/>
        <end position="22"/>
    </location>
</feature>
<keyword evidence="11" id="KW-0732">Signal</keyword>
<evidence type="ECO:0000256" key="6">
    <source>
        <dbReference type="ARBA" id="ARBA00023002"/>
    </source>
</evidence>
<dbReference type="CDD" id="cd13901">
    <property type="entry name" value="CuRO_3_MaLCC_like"/>
    <property type="match status" value="1"/>
</dbReference>
<dbReference type="InterPro" id="IPR001117">
    <property type="entry name" value="Cu-oxidase_2nd"/>
</dbReference>
<keyword evidence="8" id="KW-0325">Glycoprotein</keyword>
<evidence type="ECO:0000256" key="11">
    <source>
        <dbReference type="SAM" id="SignalP"/>
    </source>
</evidence>
<comment type="caution">
    <text evidence="15">The sequence shown here is derived from an EMBL/GenBank/DDBJ whole genome shotgun (WGS) entry which is preliminary data.</text>
</comment>
<dbReference type="CDD" id="cd13854">
    <property type="entry name" value="CuRO_1_MaLCC_like"/>
    <property type="match status" value="1"/>
</dbReference>
<dbReference type="Pfam" id="PF07731">
    <property type="entry name" value="Cu-oxidase_2"/>
    <property type="match status" value="1"/>
</dbReference>
<evidence type="ECO:0000256" key="4">
    <source>
        <dbReference type="ARBA" id="ARBA00012297"/>
    </source>
</evidence>
<feature type="chain" id="PRO_5008098660" description="laccase" evidence="11">
    <location>
        <begin position="23"/>
        <end position="996"/>
    </location>
</feature>
<organism evidence="15 16">
    <name type="scientific">Fonsecaea erecta</name>
    <dbReference type="NCBI Taxonomy" id="1367422"/>
    <lineage>
        <taxon>Eukaryota</taxon>
        <taxon>Fungi</taxon>
        <taxon>Dikarya</taxon>
        <taxon>Ascomycota</taxon>
        <taxon>Pezizomycotina</taxon>
        <taxon>Eurotiomycetes</taxon>
        <taxon>Chaetothyriomycetidae</taxon>
        <taxon>Chaetothyriales</taxon>
        <taxon>Herpotrichiellaceae</taxon>
        <taxon>Fonsecaea</taxon>
    </lineage>
</organism>
<evidence type="ECO:0000313" key="15">
    <source>
        <dbReference type="EMBL" id="OAP61541.1"/>
    </source>
</evidence>
<dbReference type="GeneID" id="30007913"/>
<feature type="region of interest" description="Disordered" evidence="10">
    <location>
        <begin position="56"/>
        <end position="414"/>
    </location>
</feature>
<evidence type="ECO:0000256" key="3">
    <source>
        <dbReference type="ARBA" id="ARBA00010609"/>
    </source>
</evidence>
<evidence type="ECO:0000256" key="9">
    <source>
        <dbReference type="ARBA" id="ARBA00023185"/>
    </source>
</evidence>
<dbReference type="AlphaFoldDB" id="A0A178ZQ12"/>
<sequence length="996" mass="102759">MRSLLYAAAFLPLQTLAWFGKGSDIDEIVVVTTTRTITVCPITEAWTCGPDYPTAPWQDWTGTVTSTGSVVSPTSKGDGGHGGHDHSGTPSSSSSVSDHHGGGGHSSGYGTWTSSSSSSTSAGPSGTPSSSSPAGSPTSSSPAGSPTSSSPAGSPTSSGPYVGPSSSTSYGGPSGPYGSPSSSSPAGSPTSTSTYGGPTSSADPPADPSSSSSTTSSTSGLPVDATSTSSSASSTSSDSPADPPSSSSSVTSTSTSSDPAATSSTSSVTPTSSDPAATSSSTTTSAADPPAGTSSTTSGTTSSDPTSSTVSPAGSSTTSSSAPGTTSSSSSDPPASTSSSTSSVDPPTTTSTFSRSFFPTTSSVDPVTTSSLTSTSSRSATTTSSSTCAPSQTLSALPEQTACPDNTASDRSQWCGKSVGDDTLVPYTTNQVKQFTLTITDADIDFDGTVRPAFAINGGTPGPAIEVNWGDTVEVTVINNLVDNATTIHWHGIRQFGTNDQDGVPGVTECAIPPNGGSRTYTWIASTYGTGWYHSHALSQYGGGIRGPVIIHGPATAEYDYDMGHVMIDEVFSQTIFQMAWNIARLRGPLPAAVNYMVNGKNLSPDGSSGKATQWTVEPGKKHLFRIINSSAQSSYIVHFDYHTMTVISSDYTPIVPYTTTSLYVNPGQRYNVIVEMNQTPGAYFMRAITQTGCGEQNVNTGLGIANPVFTYRGSCGTPTSETLTIAPASDCRDEPLASLVPFVSKDGGSVDDFTDTAKLLPGGNGGSQVFDGYGPIIRWYFGGLLDLNGNSASVLGNQTIGVDFENPTLKTMAELPTLGFNSSKYSNAVVLDGPAGDWVYFVIQNNFQTSHPIHLHGHDFSVLGQGKGVFSADQVSSLNFANPCRRDTALLYGFAGPGGVAQSGWTVIGFQTDNPGAWIMHCHIIWHADGGMGLQYIEQPDAIDAESYWSSQGFQDECSSYSNYQTGNVEGKLSYEAGIKRDLQRHRHALKNKHH</sequence>
<dbReference type="PANTHER" id="PTHR11709:SF87">
    <property type="entry name" value="LACCASE"/>
    <property type="match status" value="1"/>
</dbReference>
<keyword evidence="9" id="KW-0439">Lignin degradation</keyword>
<evidence type="ECO:0000256" key="10">
    <source>
        <dbReference type="SAM" id="MobiDB-lite"/>
    </source>
</evidence>
<dbReference type="RefSeq" id="XP_018694908.1">
    <property type="nucleotide sequence ID" value="XM_018835258.1"/>
</dbReference>